<reference evidence="1" key="1">
    <citation type="submission" date="2023-10" db="EMBL/GenBank/DDBJ databases">
        <authorList>
            <person name="Rodriguez Cubillos JULIANA M."/>
            <person name="De Vega J."/>
        </authorList>
    </citation>
    <scope>NUCLEOTIDE SEQUENCE</scope>
</reference>
<organism evidence="1 2">
    <name type="scientific">Trifolium pratense</name>
    <name type="common">Red clover</name>
    <dbReference type="NCBI Taxonomy" id="57577"/>
    <lineage>
        <taxon>Eukaryota</taxon>
        <taxon>Viridiplantae</taxon>
        <taxon>Streptophyta</taxon>
        <taxon>Embryophyta</taxon>
        <taxon>Tracheophyta</taxon>
        <taxon>Spermatophyta</taxon>
        <taxon>Magnoliopsida</taxon>
        <taxon>eudicotyledons</taxon>
        <taxon>Gunneridae</taxon>
        <taxon>Pentapetalae</taxon>
        <taxon>rosids</taxon>
        <taxon>fabids</taxon>
        <taxon>Fabales</taxon>
        <taxon>Fabaceae</taxon>
        <taxon>Papilionoideae</taxon>
        <taxon>50 kb inversion clade</taxon>
        <taxon>NPAAA clade</taxon>
        <taxon>Hologalegina</taxon>
        <taxon>IRL clade</taxon>
        <taxon>Trifolieae</taxon>
        <taxon>Trifolium</taxon>
    </lineage>
</organism>
<accession>A0ACB0LFN6</accession>
<protein>
    <submittedName>
        <fullName evidence="1">Uncharacterized protein</fullName>
    </submittedName>
</protein>
<dbReference type="EMBL" id="CASHSV030000513">
    <property type="protein sequence ID" value="CAJ2668284.1"/>
    <property type="molecule type" value="Genomic_DNA"/>
</dbReference>
<dbReference type="Proteomes" id="UP001177021">
    <property type="component" value="Unassembled WGS sequence"/>
</dbReference>
<proteinExistence type="predicted"/>
<evidence type="ECO:0000313" key="1">
    <source>
        <dbReference type="EMBL" id="CAJ2668284.1"/>
    </source>
</evidence>
<sequence>MHNKRNNMAEILKIIYAMILFLSLFVDSAKYDLDMAVDTIAVEDPGRMPPVHECENDDDCFGKAPPYDMVCLEHNCEKVRYIYEGVYDGIP</sequence>
<keyword evidence="2" id="KW-1185">Reference proteome</keyword>
<comment type="caution">
    <text evidence="1">The sequence shown here is derived from an EMBL/GenBank/DDBJ whole genome shotgun (WGS) entry which is preliminary data.</text>
</comment>
<evidence type="ECO:0000313" key="2">
    <source>
        <dbReference type="Proteomes" id="UP001177021"/>
    </source>
</evidence>
<gene>
    <name evidence="1" type="ORF">MILVUS5_LOCUS32706</name>
</gene>
<name>A0ACB0LFN6_TRIPR</name>